<dbReference type="Gene3D" id="3.40.50.300">
    <property type="entry name" value="P-loop containing nucleotide triphosphate hydrolases"/>
    <property type="match status" value="1"/>
</dbReference>
<keyword evidence="2" id="KW-0547">Nucleotide-binding</keyword>
<dbReference type="AlphaFoldDB" id="T1AKA4"/>
<dbReference type="SUPFAM" id="SSF52540">
    <property type="entry name" value="P-loop containing nucleoside triphosphate hydrolases"/>
    <property type="match status" value="1"/>
</dbReference>
<keyword evidence="1" id="KW-0813">Transport</keyword>
<organism evidence="5">
    <name type="scientific">mine drainage metagenome</name>
    <dbReference type="NCBI Taxonomy" id="410659"/>
    <lineage>
        <taxon>unclassified sequences</taxon>
        <taxon>metagenomes</taxon>
        <taxon>ecological metagenomes</taxon>
    </lineage>
</organism>
<protein>
    <submittedName>
        <fullName evidence="5">Branched-chain amino acid ABC transporter, ATP-binding protein</fullName>
    </submittedName>
</protein>
<dbReference type="PANTHER" id="PTHR45772:SF9">
    <property type="entry name" value="CONSERVED COMPONENT OF ABC TRANSPORTER FOR NATURAL AMINO ACIDS"/>
    <property type="match status" value="1"/>
</dbReference>
<keyword evidence="3 5" id="KW-0067">ATP-binding</keyword>
<accession>T1AKA4</accession>
<evidence type="ECO:0000256" key="1">
    <source>
        <dbReference type="ARBA" id="ARBA00022448"/>
    </source>
</evidence>
<dbReference type="InterPro" id="IPR003439">
    <property type="entry name" value="ABC_transporter-like_ATP-bd"/>
</dbReference>
<dbReference type="Pfam" id="PF00005">
    <property type="entry name" value="ABC_tran"/>
    <property type="match status" value="1"/>
</dbReference>
<gene>
    <name evidence="5" type="ORF">B2A_10788</name>
</gene>
<dbReference type="InterPro" id="IPR027417">
    <property type="entry name" value="P-loop_NTPase"/>
</dbReference>
<reference evidence="5" key="2">
    <citation type="journal article" date="2014" name="ISME J.">
        <title>Microbial stratification in low pH oxic and suboxic macroscopic growths along an acid mine drainage.</title>
        <authorList>
            <person name="Mendez-Garcia C."/>
            <person name="Mesa V."/>
            <person name="Sprenger R.R."/>
            <person name="Richter M."/>
            <person name="Diez M.S."/>
            <person name="Solano J."/>
            <person name="Bargiela R."/>
            <person name="Golyshina O.V."/>
            <person name="Manteca A."/>
            <person name="Ramos J.L."/>
            <person name="Gallego J.R."/>
            <person name="Llorente I."/>
            <person name="Martins Dos Santos V.A."/>
            <person name="Jensen O.N."/>
            <person name="Pelaez A.I."/>
            <person name="Sanchez J."/>
            <person name="Ferrer M."/>
        </authorList>
    </citation>
    <scope>NUCLEOTIDE SEQUENCE</scope>
</reference>
<evidence type="ECO:0000259" key="4">
    <source>
        <dbReference type="Pfam" id="PF00005"/>
    </source>
</evidence>
<proteinExistence type="predicted"/>
<dbReference type="PANTHER" id="PTHR45772">
    <property type="entry name" value="CONSERVED COMPONENT OF ABC TRANSPORTER FOR NATURAL AMINO ACIDS-RELATED"/>
    <property type="match status" value="1"/>
</dbReference>
<evidence type="ECO:0000256" key="3">
    <source>
        <dbReference type="ARBA" id="ARBA00022840"/>
    </source>
</evidence>
<sequence>MVCEVAKTSGFLEARDLSRSFGGVLAVNSVSLSVAEGELRGLIGPNGAGKSTLFHLISG</sequence>
<dbReference type="GO" id="GO:0005886">
    <property type="term" value="C:plasma membrane"/>
    <property type="evidence" value="ECO:0007669"/>
    <property type="project" value="TreeGrafter"/>
</dbReference>
<evidence type="ECO:0000313" key="5">
    <source>
        <dbReference type="EMBL" id="EQD41169.1"/>
    </source>
</evidence>
<evidence type="ECO:0000256" key="2">
    <source>
        <dbReference type="ARBA" id="ARBA00022741"/>
    </source>
</evidence>
<feature type="non-terminal residue" evidence="5">
    <location>
        <position position="59"/>
    </location>
</feature>
<dbReference type="GO" id="GO:0005524">
    <property type="term" value="F:ATP binding"/>
    <property type="evidence" value="ECO:0007669"/>
    <property type="project" value="UniProtKB-KW"/>
</dbReference>
<dbReference type="EMBL" id="AUZZ01007767">
    <property type="protein sequence ID" value="EQD41169.1"/>
    <property type="molecule type" value="Genomic_DNA"/>
</dbReference>
<dbReference type="GO" id="GO:0016887">
    <property type="term" value="F:ATP hydrolysis activity"/>
    <property type="evidence" value="ECO:0007669"/>
    <property type="project" value="InterPro"/>
</dbReference>
<reference evidence="5" key="1">
    <citation type="submission" date="2013-08" db="EMBL/GenBank/DDBJ databases">
        <authorList>
            <person name="Mendez C."/>
            <person name="Richter M."/>
            <person name="Ferrer M."/>
            <person name="Sanchez J."/>
        </authorList>
    </citation>
    <scope>NUCLEOTIDE SEQUENCE</scope>
</reference>
<dbReference type="InterPro" id="IPR051120">
    <property type="entry name" value="ABC_AA/LPS_Transport"/>
</dbReference>
<comment type="caution">
    <text evidence="5">The sequence shown here is derived from an EMBL/GenBank/DDBJ whole genome shotgun (WGS) entry which is preliminary data.</text>
</comment>
<feature type="domain" description="ABC transporter" evidence="4">
    <location>
        <begin position="28"/>
        <end position="59"/>
    </location>
</feature>
<name>T1AKA4_9ZZZZ</name>